<dbReference type="FunFam" id="1.10.1520.10:FF:000001">
    <property type="entry name" value="Ribonuclease 3"/>
    <property type="match status" value="1"/>
</dbReference>
<dbReference type="EMBL" id="CP025958">
    <property type="protein sequence ID" value="AWM36826.1"/>
    <property type="molecule type" value="Genomic_DNA"/>
</dbReference>
<evidence type="ECO:0000256" key="2">
    <source>
        <dbReference type="ARBA" id="ARBA00010183"/>
    </source>
</evidence>
<dbReference type="Gene3D" id="1.10.1520.10">
    <property type="entry name" value="Ribonuclease III domain"/>
    <property type="match status" value="1"/>
</dbReference>
<keyword evidence="5 9" id="KW-0540">Nuclease</keyword>
<dbReference type="PROSITE" id="PS50137">
    <property type="entry name" value="DS_RBD"/>
    <property type="match status" value="1"/>
</dbReference>
<dbReference type="PANTHER" id="PTHR11207">
    <property type="entry name" value="RIBONUCLEASE III"/>
    <property type="match status" value="1"/>
</dbReference>
<sequence length="244" mass="27196">MPPSDPPGGNREREILDECQDAIGYRFERVELLRSALTHTSSANTRAASNERLEFLGDSVLGLVTCEQLYRRFPEYQEGDLTKVKSAVVSRKTCARFSQEIRLGDFLFLGRGVNSNGEMPLNILANAFESLVAAVFLDGGWDAARDFVLDFIDPEVDRVARDAISANAKSQLQTVTQREYGDTPRYFLLDEQGPDNNKCFKVAAQVHDERFPAAWGHTKKEAELKAAMNALAHIHGEPLPYACD</sequence>
<keyword evidence="3 9" id="KW-0698">rRNA processing</keyword>
<evidence type="ECO:0000256" key="6">
    <source>
        <dbReference type="ARBA" id="ARBA00022759"/>
    </source>
</evidence>
<dbReference type="PROSITE" id="PS50142">
    <property type="entry name" value="RNASE_3_2"/>
    <property type="match status" value="1"/>
</dbReference>
<feature type="binding site" evidence="9">
    <location>
        <position position="126"/>
    </location>
    <ligand>
        <name>Mg(2+)</name>
        <dbReference type="ChEBI" id="CHEBI:18420"/>
    </ligand>
</feature>
<name>A0A2Z3GZT1_9BACT</name>
<comment type="catalytic activity">
    <reaction evidence="1 9">
        <text>Endonucleolytic cleavage to 5'-phosphomonoester.</text>
        <dbReference type="EC" id="3.1.26.3"/>
    </reaction>
</comment>
<dbReference type="PANTHER" id="PTHR11207:SF0">
    <property type="entry name" value="RIBONUCLEASE 3"/>
    <property type="match status" value="1"/>
</dbReference>
<organism evidence="12 13">
    <name type="scientific">Gemmata obscuriglobus</name>
    <dbReference type="NCBI Taxonomy" id="114"/>
    <lineage>
        <taxon>Bacteria</taxon>
        <taxon>Pseudomonadati</taxon>
        <taxon>Planctomycetota</taxon>
        <taxon>Planctomycetia</taxon>
        <taxon>Gemmatales</taxon>
        <taxon>Gemmataceae</taxon>
        <taxon>Gemmata</taxon>
    </lineage>
</organism>
<dbReference type="CDD" id="cd10845">
    <property type="entry name" value="DSRM_RNAse_III_family"/>
    <property type="match status" value="1"/>
</dbReference>
<reference evidence="12 13" key="1">
    <citation type="submission" date="2018-01" db="EMBL/GenBank/DDBJ databases">
        <title>G. obscuriglobus.</title>
        <authorList>
            <person name="Franke J."/>
            <person name="Blomberg W."/>
            <person name="Selmecki A."/>
        </authorList>
    </citation>
    <scope>NUCLEOTIDE SEQUENCE [LARGE SCALE GENOMIC DNA]</scope>
    <source>
        <strain evidence="12 13">DSM 5831</strain>
    </source>
</reference>
<dbReference type="Proteomes" id="UP000245802">
    <property type="component" value="Chromosome"/>
</dbReference>
<evidence type="ECO:0000256" key="8">
    <source>
        <dbReference type="ARBA" id="ARBA00022884"/>
    </source>
</evidence>
<feature type="binding site" evidence="9">
    <location>
        <position position="129"/>
    </location>
    <ligand>
        <name>Mg(2+)</name>
        <dbReference type="ChEBI" id="CHEBI:18420"/>
    </ligand>
</feature>
<feature type="domain" description="DRBM" evidence="10">
    <location>
        <begin position="167"/>
        <end position="236"/>
    </location>
</feature>
<feature type="domain" description="RNase III" evidence="11">
    <location>
        <begin position="16"/>
        <end position="140"/>
    </location>
</feature>
<evidence type="ECO:0000259" key="10">
    <source>
        <dbReference type="PROSITE" id="PS50137"/>
    </source>
</evidence>
<dbReference type="GO" id="GO:0003725">
    <property type="term" value="F:double-stranded RNA binding"/>
    <property type="evidence" value="ECO:0007669"/>
    <property type="project" value="TreeGrafter"/>
</dbReference>
<dbReference type="GO" id="GO:0010468">
    <property type="term" value="P:regulation of gene expression"/>
    <property type="evidence" value="ECO:0007669"/>
    <property type="project" value="TreeGrafter"/>
</dbReference>
<proteinExistence type="inferred from homology"/>
<dbReference type="GO" id="GO:0004525">
    <property type="term" value="F:ribonuclease III activity"/>
    <property type="evidence" value="ECO:0007669"/>
    <property type="project" value="UniProtKB-UniRule"/>
</dbReference>
<dbReference type="InterPro" id="IPR014720">
    <property type="entry name" value="dsRBD_dom"/>
</dbReference>
<dbReference type="InterPro" id="IPR011907">
    <property type="entry name" value="RNase_III"/>
</dbReference>
<dbReference type="NCBIfam" id="TIGR02191">
    <property type="entry name" value="RNaseIII"/>
    <property type="match status" value="1"/>
</dbReference>
<dbReference type="KEGG" id="gog:C1280_07215"/>
<dbReference type="SUPFAM" id="SSF69065">
    <property type="entry name" value="RNase III domain-like"/>
    <property type="match status" value="1"/>
</dbReference>
<comment type="function">
    <text evidence="9">Digests double-stranded RNA. Involved in the processing of primary rRNA transcript to yield the immediate precursors to the large and small rRNAs (23S and 16S). Processes some mRNAs, and tRNAs when they are encoded in the rRNA operon. Processes pre-crRNA and tracrRNA of type II CRISPR loci if present in the organism.</text>
</comment>
<comment type="subcellular location">
    <subcellularLocation>
        <location evidence="9">Cytoplasm</location>
    </subcellularLocation>
</comment>
<keyword evidence="9" id="KW-0460">Magnesium</keyword>
<comment type="subunit">
    <text evidence="9">Homodimer.</text>
</comment>
<dbReference type="GO" id="GO:0019843">
    <property type="term" value="F:rRNA binding"/>
    <property type="evidence" value="ECO:0007669"/>
    <property type="project" value="UniProtKB-KW"/>
</dbReference>
<comment type="similarity">
    <text evidence="2">Belongs to the ribonuclease III family.</text>
</comment>
<dbReference type="EC" id="3.1.26.3" evidence="9"/>
<evidence type="ECO:0000256" key="5">
    <source>
        <dbReference type="ARBA" id="ARBA00022722"/>
    </source>
</evidence>
<dbReference type="Pfam" id="PF14622">
    <property type="entry name" value="Ribonucleas_3_3"/>
    <property type="match status" value="1"/>
</dbReference>
<dbReference type="RefSeq" id="WP_050790218.1">
    <property type="nucleotide sequence ID" value="NZ_CP025958.1"/>
</dbReference>
<dbReference type="PROSITE" id="PS00517">
    <property type="entry name" value="RNASE_3_1"/>
    <property type="match status" value="1"/>
</dbReference>
<dbReference type="GO" id="GO:0008033">
    <property type="term" value="P:tRNA processing"/>
    <property type="evidence" value="ECO:0007669"/>
    <property type="project" value="UniProtKB-KW"/>
</dbReference>
<evidence type="ECO:0000256" key="1">
    <source>
        <dbReference type="ARBA" id="ARBA00000109"/>
    </source>
</evidence>
<dbReference type="Pfam" id="PF00035">
    <property type="entry name" value="dsrm"/>
    <property type="match status" value="1"/>
</dbReference>
<evidence type="ECO:0000259" key="11">
    <source>
        <dbReference type="PROSITE" id="PS50142"/>
    </source>
</evidence>
<feature type="binding site" evidence="9">
    <location>
        <position position="54"/>
    </location>
    <ligand>
        <name>Mg(2+)</name>
        <dbReference type="ChEBI" id="CHEBI:18420"/>
    </ligand>
</feature>
<dbReference type="SUPFAM" id="SSF54768">
    <property type="entry name" value="dsRNA-binding domain-like"/>
    <property type="match status" value="1"/>
</dbReference>
<keyword evidence="8 9" id="KW-0694">RNA-binding</keyword>
<dbReference type="SMART" id="SM00358">
    <property type="entry name" value="DSRM"/>
    <property type="match status" value="1"/>
</dbReference>
<dbReference type="InterPro" id="IPR000999">
    <property type="entry name" value="RNase_III_dom"/>
</dbReference>
<dbReference type="InterPro" id="IPR036389">
    <property type="entry name" value="RNase_III_sf"/>
</dbReference>
<keyword evidence="7 9" id="KW-0378">Hydrolase</keyword>
<keyword evidence="13" id="KW-1185">Reference proteome</keyword>
<dbReference type="AlphaFoldDB" id="A0A2Z3GZT1"/>
<keyword evidence="4 9" id="KW-0507">mRNA processing</keyword>
<keyword evidence="9" id="KW-0819">tRNA processing</keyword>
<gene>
    <name evidence="9 12" type="primary">rnc</name>
    <name evidence="12" type="ORF">C1280_07215</name>
</gene>
<dbReference type="OrthoDB" id="9805026at2"/>
<dbReference type="HAMAP" id="MF_00104">
    <property type="entry name" value="RNase_III"/>
    <property type="match status" value="1"/>
</dbReference>
<dbReference type="GO" id="GO:0046872">
    <property type="term" value="F:metal ion binding"/>
    <property type="evidence" value="ECO:0007669"/>
    <property type="project" value="UniProtKB-KW"/>
</dbReference>
<dbReference type="SMART" id="SM00535">
    <property type="entry name" value="RIBOc"/>
    <property type="match status" value="1"/>
</dbReference>
<dbReference type="GO" id="GO:0005737">
    <property type="term" value="C:cytoplasm"/>
    <property type="evidence" value="ECO:0007669"/>
    <property type="project" value="UniProtKB-SubCell"/>
</dbReference>
<dbReference type="GO" id="GO:0006364">
    <property type="term" value="P:rRNA processing"/>
    <property type="evidence" value="ECO:0007669"/>
    <property type="project" value="UniProtKB-UniRule"/>
</dbReference>
<evidence type="ECO:0000256" key="4">
    <source>
        <dbReference type="ARBA" id="ARBA00022664"/>
    </source>
</evidence>
<keyword evidence="9" id="KW-0479">Metal-binding</keyword>
<feature type="active site" evidence="9">
    <location>
        <position position="129"/>
    </location>
</feature>
<dbReference type="GO" id="GO:0006397">
    <property type="term" value="P:mRNA processing"/>
    <property type="evidence" value="ECO:0007669"/>
    <property type="project" value="UniProtKB-UniRule"/>
</dbReference>
<evidence type="ECO:0000313" key="12">
    <source>
        <dbReference type="EMBL" id="AWM36826.1"/>
    </source>
</evidence>
<evidence type="ECO:0000313" key="13">
    <source>
        <dbReference type="Proteomes" id="UP000245802"/>
    </source>
</evidence>
<keyword evidence="9" id="KW-0699">rRNA-binding</keyword>
<keyword evidence="6 9" id="KW-0255">Endonuclease</keyword>
<accession>A0A2Z3GZT1</accession>
<evidence type="ECO:0000256" key="7">
    <source>
        <dbReference type="ARBA" id="ARBA00022801"/>
    </source>
</evidence>
<evidence type="ECO:0000256" key="9">
    <source>
        <dbReference type="HAMAP-Rule" id="MF_00104"/>
    </source>
</evidence>
<feature type="active site" evidence="9">
    <location>
        <position position="58"/>
    </location>
</feature>
<comment type="cofactor">
    <cofactor evidence="9">
        <name>Mg(2+)</name>
        <dbReference type="ChEBI" id="CHEBI:18420"/>
    </cofactor>
</comment>
<protein>
    <recommendedName>
        <fullName evidence="9">Ribonuclease 3</fullName>
        <ecNumber evidence="9">3.1.26.3</ecNumber>
    </recommendedName>
    <alternativeName>
        <fullName evidence="9">Ribonuclease III</fullName>
        <shortName evidence="9">RNase III</shortName>
    </alternativeName>
</protein>
<keyword evidence="9" id="KW-0963">Cytoplasm</keyword>
<dbReference type="CDD" id="cd00593">
    <property type="entry name" value="RIBOc"/>
    <property type="match status" value="1"/>
</dbReference>
<evidence type="ECO:0000256" key="3">
    <source>
        <dbReference type="ARBA" id="ARBA00022552"/>
    </source>
</evidence>
<dbReference type="Gene3D" id="3.30.160.20">
    <property type="match status" value="1"/>
</dbReference>